<reference evidence="2 3" key="1">
    <citation type="submission" date="2016-06" db="EMBL/GenBank/DDBJ databases">
        <authorList>
            <person name="Kjaerup R.B."/>
            <person name="Dalgaard T.S."/>
            <person name="Juul-Madsen H.R."/>
        </authorList>
    </citation>
    <scope>NUCLEOTIDE SEQUENCE [LARGE SCALE GENOMIC DNA]</scope>
</reference>
<dbReference type="OrthoDB" id="6938at10239"/>
<feature type="compositionally biased region" description="Low complexity" evidence="1">
    <location>
        <begin position="144"/>
        <end position="159"/>
    </location>
</feature>
<gene>
    <name evidence="2" type="ORF">KWAN_51</name>
</gene>
<accession>A0A1B2IDR4</accession>
<dbReference type="KEGG" id="vg:29061895"/>
<sequence length="672" mass="74070">MSQNEGRPGSGRVAPSESNDTAQLMAIMEANPSLGITQARVLLDEQRGIAKLEEQENAQPVVAPPQPTVREDIAPANITHQHVHVEPPEPLQAAPLDVKPQEQAVQPLHPPIRSTAFMDAAVAAAAPAAPSFLPPEEPQPAPEPLTAQPVAQPAQTAEPLLPEQEEERVPDYQKAGKPTIRLGKSLATSEINAIDSEDQELLLLGMGDLVGPMQSLPEMQKHVNQFFSSLERDPRTNAPLFRSEEEESTFSRLQAALANTPPTAPGTRSASFDMAMGREDTVWNQGIQPDGQPYRGVVSVNTGGKGAIAALRRKRKSGSPSTVFLPASGFCISFRAPHERDFCDFDIRMALETAKVGMSSYGLLMSASSGIYVRNIVEFCLLFVEGCSLELGGDDLKTTLIDRIDKDDYWFIIVGMLAAKFPSGIPWGLSCLNPACDHVQEGRLNLARAIRMGTSLLADEQRQLYYRQRSEDASENTITYEEQTQYRQQHKSVAASIFEKDGVTIEFGRSSLGDFFDVTEEWADEINETTTRALTDYATEKDRETHLRVNAESRRLTRYLHMVKSISIDEGEGRVSKATNRAEIKTMLAEMSSDRLYVTEFEAAVTKFTEMSRLAVFGYMGKKCPQCQHSQGEADGDFRGIVTISPDRVFFALSRAVSAMQRLWLSQYADIG</sequence>
<feature type="region of interest" description="Disordered" evidence="1">
    <location>
        <begin position="1"/>
        <end position="23"/>
    </location>
</feature>
<dbReference type="EMBL" id="KX397369">
    <property type="protein sequence ID" value="ANZ49403.1"/>
    <property type="molecule type" value="Genomic_DNA"/>
</dbReference>
<dbReference type="GeneID" id="29061895"/>
<evidence type="ECO:0000313" key="2">
    <source>
        <dbReference type="EMBL" id="ANZ49403.1"/>
    </source>
</evidence>
<feature type="compositionally biased region" description="Pro residues" evidence="1">
    <location>
        <begin position="132"/>
        <end position="143"/>
    </location>
</feature>
<dbReference type="Proteomes" id="UP000202923">
    <property type="component" value="Genome"/>
</dbReference>
<feature type="region of interest" description="Disordered" evidence="1">
    <location>
        <begin position="130"/>
        <end position="176"/>
    </location>
</feature>
<evidence type="ECO:0000313" key="3">
    <source>
        <dbReference type="Proteomes" id="UP000202923"/>
    </source>
</evidence>
<dbReference type="RefSeq" id="YP_009278656.1">
    <property type="nucleotide sequence ID" value="NC_031010.1"/>
</dbReference>
<proteinExistence type="predicted"/>
<name>A0A1B2IDR4_9CAUD</name>
<evidence type="ECO:0000256" key="1">
    <source>
        <dbReference type="SAM" id="MobiDB-lite"/>
    </source>
</evidence>
<organism evidence="2 3">
    <name type="scientific">Erwinia phage vB_EamM_Kwan</name>
    <dbReference type="NCBI Taxonomy" id="1883374"/>
    <lineage>
        <taxon>Viruses</taxon>
        <taxon>Duplodnaviria</taxon>
        <taxon>Heunggongvirae</taxon>
        <taxon>Uroviricota</taxon>
        <taxon>Caudoviricetes</taxon>
        <taxon>Chimalliviridae</taxon>
        <taxon>Wellingtonvirus</taxon>
        <taxon>Wellingtonvirus wellington</taxon>
    </lineage>
</organism>
<protein>
    <submittedName>
        <fullName evidence="2">Uncharacterized protein</fullName>
    </submittedName>
</protein>